<dbReference type="EMBL" id="VIFK01000260">
    <property type="protein sequence ID" value="TQE98176.1"/>
    <property type="molecule type" value="Genomic_DNA"/>
</dbReference>
<gene>
    <name evidence="1" type="ORF">FKY71_15185</name>
</gene>
<sequence length="154" mass="15906">MRNLRPSRSTLLFILPTLALPLGMLVTSILAKTAPAPVAPEPEAVETPAEATPPARMYVKLISPITVSLPEGDGTLSVEIGVALPETTGHGLEKILTDNPGPILGNLASAVLDAVADDRASLDVTTLPGTLPHVLQEAMNANLSAIGEPLRIPG</sequence>
<protein>
    <submittedName>
        <fullName evidence="1">Uncharacterized protein</fullName>
    </submittedName>
</protein>
<reference evidence="1 2" key="1">
    <citation type="submission" date="2019-06" db="EMBL/GenBank/DDBJ databases">
        <title>Metagenome assembled Genome of Spiribacter salinus SL48-SHIP from the microbial mat of Salt Lake 48 (Novosibirsk region, Russia).</title>
        <authorList>
            <person name="Shipova A."/>
            <person name="Rozanov A.S."/>
            <person name="Bryanskaya A.V."/>
            <person name="Peltek S.E."/>
        </authorList>
    </citation>
    <scope>NUCLEOTIDE SEQUENCE [LARGE SCALE GENOMIC DNA]</scope>
    <source>
        <strain evidence="1">SL48-SHIP-2</strain>
    </source>
</reference>
<comment type="caution">
    <text evidence="1">The sequence shown here is derived from an EMBL/GenBank/DDBJ whole genome shotgun (WGS) entry which is preliminary data.</text>
</comment>
<dbReference type="AlphaFoldDB" id="A0A540VN86"/>
<evidence type="ECO:0000313" key="2">
    <source>
        <dbReference type="Proteomes" id="UP000315400"/>
    </source>
</evidence>
<accession>A0A540VN86</accession>
<dbReference type="Proteomes" id="UP000315400">
    <property type="component" value="Unassembled WGS sequence"/>
</dbReference>
<proteinExistence type="predicted"/>
<name>A0A540VN86_9GAMM</name>
<organism evidence="1 2">
    <name type="scientific">Spiribacter salinus</name>
    <dbReference type="NCBI Taxonomy" id="1335746"/>
    <lineage>
        <taxon>Bacteria</taxon>
        <taxon>Pseudomonadati</taxon>
        <taxon>Pseudomonadota</taxon>
        <taxon>Gammaproteobacteria</taxon>
        <taxon>Chromatiales</taxon>
        <taxon>Ectothiorhodospiraceae</taxon>
        <taxon>Spiribacter</taxon>
    </lineage>
</organism>
<evidence type="ECO:0000313" key="1">
    <source>
        <dbReference type="EMBL" id="TQE98176.1"/>
    </source>
</evidence>